<organism evidence="1 2">
    <name type="scientific">Sphenostylis stenocarpa</name>
    <dbReference type="NCBI Taxonomy" id="92480"/>
    <lineage>
        <taxon>Eukaryota</taxon>
        <taxon>Viridiplantae</taxon>
        <taxon>Streptophyta</taxon>
        <taxon>Embryophyta</taxon>
        <taxon>Tracheophyta</taxon>
        <taxon>Spermatophyta</taxon>
        <taxon>Magnoliopsida</taxon>
        <taxon>eudicotyledons</taxon>
        <taxon>Gunneridae</taxon>
        <taxon>Pentapetalae</taxon>
        <taxon>rosids</taxon>
        <taxon>fabids</taxon>
        <taxon>Fabales</taxon>
        <taxon>Fabaceae</taxon>
        <taxon>Papilionoideae</taxon>
        <taxon>50 kb inversion clade</taxon>
        <taxon>NPAAA clade</taxon>
        <taxon>indigoferoid/millettioid clade</taxon>
        <taxon>Phaseoleae</taxon>
        <taxon>Sphenostylis</taxon>
    </lineage>
</organism>
<evidence type="ECO:0000313" key="1">
    <source>
        <dbReference type="EMBL" id="CAJ1931080.1"/>
    </source>
</evidence>
<dbReference type="AlphaFoldDB" id="A0AA86S242"/>
<dbReference type="EMBL" id="OY731399">
    <property type="protein sequence ID" value="CAJ1931080.1"/>
    <property type="molecule type" value="Genomic_DNA"/>
</dbReference>
<proteinExistence type="predicted"/>
<gene>
    <name evidence="1" type="ORF">AYBTSS11_LOCUS5053</name>
</gene>
<protein>
    <submittedName>
        <fullName evidence="1">Uncharacterized protein</fullName>
    </submittedName>
</protein>
<keyword evidence="2" id="KW-1185">Reference proteome</keyword>
<accession>A0AA86S242</accession>
<dbReference type="Gramene" id="rna-AYBTSS11_LOCUS5053">
    <property type="protein sequence ID" value="CAJ1931080.1"/>
    <property type="gene ID" value="gene-AYBTSS11_LOCUS5053"/>
</dbReference>
<name>A0AA86S242_9FABA</name>
<dbReference type="Proteomes" id="UP001189624">
    <property type="component" value="Chromosome 2"/>
</dbReference>
<sequence>MPFPPARISPYYASYRSKGEGPSTEVTLPIVTLAWQVFQKDHDDGADMDKCDVDQIEKKKYYWMMSLHKMNPYNLDQ</sequence>
<reference evidence="1" key="1">
    <citation type="submission" date="2023-10" db="EMBL/GenBank/DDBJ databases">
        <authorList>
            <person name="Domelevo Entfellner J.-B."/>
        </authorList>
    </citation>
    <scope>NUCLEOTIDE SEQUENCE</scope>
</reference>
<evidence type="ECO:0000313" key="2">
    <source>
        <dbReference type="Proteomes" id="UP001189624"/>
    </source>
</evidence>